<dbReference type="Pfam" id="PF19016">
    <property type="entry name" value="DUF5745"/>
    <property type="match status" value="1"/>
</dbReference>
<organism evidence="2 3">
    <name type="scientific">Tribonema minus</name>
    <dbReference type="NCBI Taxonomy" id="303371"/>
    <lineage>
        <taxon>Eukaryota</taxon>
        <taxon>Sar</taxon>
        <taxon>Stramenopiles</taxon>
        <taxon>Ochrophyta</taxon>
        <taxon>PX clade</taxon>
        <taxon>Xanthophyceae</taxon>
        <taxon>Tribonematales</taxon>
        <taxon>Tribonemataceae</taxon>
        <taxon>Tribonema</taxon>
    </lineage>
</organism>
<dbReference type="AlphaFoldDB" id="A0A835Z720"/>
<gene>
    <name evidence="2" type="ORF">JKP88DRAFT_194951</name>
</gene>
<protein>
    <recommendedName>
        <fullName evidence="1">DUF5745 domain-containing protein</fullName>
    </recommendedName>
</protein>
<feature type="non-terminal residue" evidence="2">
    <location>
        <position position="135"/>
    </location>
</feature>
<proteinExistence type="predicted"/>
<dbReference type="PANTHER" id="PTHR22545:SF0">
    <property type="entry name" value="CENTROSOMAL PROTEIN OF 95 KDA"/>
    <property type="match status" value="1"/>
</dbReference>
<comment type="caution">
    <text evidence="2">The sequence shown here is derived from an EMBL/GenBank/DDBJ whole genome shotgun (WGS) entry which is preliminary data.</text>
</comment>
<dbReference type="GO" id="GO:0000922">
    <property type="term" value="C:spindle pole"/>
    <property type="evidence" value="ECO:0007669"/>
    <property type="project" value="InterPro"/>
</dbReference>
<dbReference type="OrthoDB" id="545730at2759"/>
<dbReference type="Proteomes" id="UP000664859">
    <property type="component" value="Unassembled WGS sequence"/>
</dbReference>
<accession>A0A835Z720</accession>
<feature type="domain" description="DUF5745" evidence="1">
    <location>
        <begin position="59"/>
        <end position="115"/>
    </location>
</feature>
<dbReference type="PANTHER" id="PTHR22545">
    <property type="entry name" value="CENTROSOMAL PROTEIN OF 95 KDA"/>
    <property type="match status" value="1"/>
</dbReference>
<sequence length="135" mass="14874">MSSPHAAEDEVLLRKINTLLTRVGIPAKPITSFNEVKKSASSMFVAIFEGMFKVTREGIVRKPTQLQDYVRNAQVIIDALDKEILHINLDHVTGAAVARGDAQAIHNLVDIFFGISDMVLKFRQQDSRGGGSSPR</sequence>
<evidence type="ECO:0000313" key="3">
    <source>
        <dbReference type="Proteomes" id="UP000664859"/>
    </source>
</evidence>
<dbReference type="GO" id="GO:0005813">
    <property type="term" value="C:centrosome"/>
    <property type="evidence" value="ECO:0007669"/>
    <property type="project" value="InterPro"/>
</dbReference>
<evidence type="ECO:0000313" key="2">
    <source>
        <dbReference type="EMBL" id="KAG5184489.1"/>
    </source>
</evidence>
<dbReference type="EMBL" id="JAFCMP010000164">
    <property type="protein sequence ID" value="KAG5184489.1"/>
    <property type="molecule type" value="Genomic_DNA"/>
</dbReference>
<name>A0A835Z720_9STRA</name>
<reference evidence="2" key="1">
    <citation type="submission" date="2021-02" db="EMBL/GenBank/DDBJ databases">
        <title>First Annotated Genome of the Yellow-green Alga Tribonema minus.</title>
        <authorList>
            <person name="Mahan K.M."/>
        </authorList>
    </citation>
    <scope>NUCLEOTIDE SEQUENCE</scope>
    <source>
        <strain evidence="2">UTEX B ZZ1240</strain>
    </source>
</reference>
<keyword evidence="3" id="KW-1185">Reference proteome</keyword>
<evidence type="ECO:0000259" key="1">
    <source>
        <dbReference type="Pfam" id="PF19016"/>
    </source>
</evidence>
<dbReference type="InterPro" id="IPR026619">
    <property type="entry name" value="CEP95"/>
</dbReference>
<dbReference type="InterPro" id="IPR044039">
    <property type="entry name" value="DUF5745"/>
</dbReference>